<evidence type="ECO:0000313" key="2">
    <source>
        <dbReference type="Proteomes" id="UP001341840"/>
    </source>
</evidence>
<gene>
    <name evidence="1" type="ORF">PIB30_037905</name>
</gene>
<name>A0ABU6QFD4_9FABA</name>
<protein>
    <submittedName>
        <fullName evidence="1">Uncharacterized protein</fullName>
    </submittedName>
</protein>
<proteinExistence type="predicted"/>
<keyword evidence="2" id="KW-1185">Reference proteome</keyword>
<evidence type="ECO:0000313" key="1">
    <source>
        <dbReference type="EMBL" id="MED6109909.1"/>
    </source>
</evidence>
<organism evidence="1 2">
    <name type="scientific">Stylosanthes scabra</name>
    <dbReference type="NCBI Taxonomy" id="79078"/>
    <lineage>
        <taxon>Eukaryota</taxon>
        <taxon>Viridiplantae</taxon>
        <taxon>Streptophyta</taxon>
        <taxon>Embryophyta</taxon>
        <taxon>Tracheophyta</taxon>
        <taxon>Spermatophyta</taxon>
        <taxon>Magnoliopsida</taxon>
        <taxon>eudicotyledons</taxon>
        <taxon>Gunneridae</taxon>
        <taxon>Pentapetalae</taxon>
        <taxon>rosids</taxon>
        <taxon>fabids</taxon>
        <taxon>Fabales</taxon>
        <taxon>Fabaceae</taxon>
        <taxon>Papilionoideae</taxon>
        <taxon>50 kb inversion clade</taxon>
        <taxon>dalbergioids sensu lato</taxon>
        <taxon>Dalbergieae</taxon>
        <taxon>Pterocarpus clade</taxon>
        <taxon>Stylosanthes</taxon>
    </lineage>
</organism>
<accession>A0ABU6QFD4</accession>
<comment type="caution">
    <text evidence="1">The sequence shown here is derived from an EMBL/GenBank/DDBJ whole genome shotgun (WGS) entry which is preliminary data.</text>
</comment>
<sequence length="159" mass="18043">MSNSKLIIATLYPEVDTLDEMKHIILRTMGVVGQKYVRRIQYILLDILPPLEYKFKLFWLEGDDHVRAMFDMHHRYGPRQVMELLTERRNVGRSNSGASNSRSGLVGAIVAPPLRIATQEVSMELDLDNGSDEEYLGVTDDSSDRFEEAQYVAGYASTS</sequence>
<dbReference type="Proteomes" id="UP001341840">
    <property type="component" value="Unassembled WGS sequence"/>
</dbReference>
<reference evidence="1 2" key="1">
    <citation type="journal article" date="2023" name="Plants (Basel)">
        <title>Bridging the Gap: Combining Genomics and Transcriptomics Approaches to Understand Stylosanthes scabra, an Orphan Legume from the Brazilian Caatinga.</title>
        <authorList>
            <person name="Ferreira-Neto J.R.C."/>
            <person name="da Silva M.D."/>
            <person name="Binneck E."/>
            <person name="de Melo N.F."/>
            <person name="da Silva R.H."/>
            <person name="de Melo A.L.T.M."/>
            <person name="Pandolfi V."/>
            <person name="Bustamante F.O."/>
            <person name="Brasileiro-Vidal A.C."/>
            <person name="Benko-Iseppon A.M."/>
        </authorList>
    </citation>
    <scope>NUCLEOTIDE SEQUENCE [LARGE SCALE GENOMIC DNA]</scope>
    <source>
        <tissue evidence="1">Leaves</tissue>
    </source>
</reference>
<dbReference type="EMBL" id="JASCZI010000193">
    <property type="protein sequence ID" value="MED6109909.1"/>
    <property type="molecule type" value="Genomic_DNA"/>
</dbReference>